<dbReference type="SUPFAM" id="SSF55785">
    <property type="entry name" value="PYP-like sensor domain (PAS domain)"/>
    <property type="match status" value="2"/>
</dbReference>
<evidence type="ECO:0000313" key="8">
    <source>
        <dbReference type="Proteomes" id="UP000826722"/>
    </source>
</evidence>
<dbReference type="SUPFAM" id="SSF55781">
    <property type="entry name" value="GAF domain-like"/>
    <property type="match status" value="1"/>
</dbReference>
<organism evidence="7 8">
    <name type="scientific">Methyloradius palustris</name>
    <dbReference type="NCBI Taxonomy" id="2778876"/>
    <lineage>
        <taxon>Bacteria</taxon>
        <taxon>Pseudomonadati</taxon>
        <taxon>Pseudomonadota</taxon>
        <taxon>Betaproteobacteria</taxon>
        <taxon>Nitrosomonadales</taxon>
        <taxon>Methylophilaceae</taxon>
        <taxon>Methyloradius</taxon>
    </lineage>
</organism>
<evidence type="ECO:0000259" key="2">
    <source>
        <dbReference type="PROSITE" id="PS50112"/>
    </source>
</evidence>
<dbReference type="PROSITE" id="PS50887">
    <property type="entry name" value="GGDEF"/>
    <property type="match status" value="1"/>
</dbReference>
<name>A0A8D5JLB8_9PROT</name>
<dbReference type="InterPro" id="IPR003018">
    <property type="entry name" value="GAF"/>
</dbReference>
<proteinExistence type="predicted"/>
<feature type="transmembrane region" description="Helical" evidence="1">
    <location>
        <begin position="235"/>
        <end position="258"/>
    </location>
</feature>
<feature type="transmembrane region" description="Helical" evidence="1">
    <location>
        <begin position="191"/>
        <end position="215"/>
    </location>
</feature>
<dbReference type="SUPFAM" id="SSF141868">
    <property type="entry name" value="EAL domain-like"/>
    <property type="match status" value="1"/>
</dbReference>
<keyword evidence="1" id="KW-0472">Membrane</keyword>
<dbReference type="GO" id="GO:0016020">
    <property type="term" value="C:membrane"/>
    <property type="evidence" value="ECO:0007669"/>
    <property type="project" value="UniProtKB-UniRule"/>
</dbReference>
<feature type="transmembrane region" description="Helical" evidence="1">
    <location>
        <begin position="159"/>
        <end position="179"/>
    </location>
</feature>
<dbReference type="InterPro" id="IPR001633">
    <property type="entry name" value="EAL_dom"/>
</dbReference>
<dbReference type="PROSITE" id="PS50113">
    <property type="entry name" value="PAC"/>
    <property type="match status" value="2"/>
</dbReference>
<dbReference type="PANTHER" id="PTHR44757:SF2">
    <property type="entry name" value="BIOFILM ARCHITECTURE MAINTENANCE PROTEIN MBAA"/>
    <property type="match status" value="1"/>
</dbReference>
<protein>
    <submittedName>
        <fullName evidence="7">Uncharacterized protein</fullName>
    </submittedName>
</protein>
<dbReference type="KEGG" id="mpau:ZMTM_09740"/>
<dbReference type="InterPro" id="IPR013655">
    <property type="entry name" value="PAS_fold_3"/>
</dbReference>
<dbReference type="Pfam" id="PF00990">
    <property type="entry name" value="GGDEF"/>
    <property type="match status" value="1"/>
</dbReference>
<dbReference type="EMBL" id="AP024110">
    <property type="protein sequence ID" value="BCM24715.1"/>
    <property type="molecule type" value="Genomic_DNA"/>
</dbReference>
<dbReference type="PROSITE" id="PS50112">
    <property type="entry name" value="PAS"/>
    <property type="match status" value="1"/>
</dbReference>
<evidence type="ECO:0000259" key="5">
    <source>
        <dbReference type="PROSITE" id="PS50887"/>
    </source>
</evidence>
<dbReference type="Pfam" id="PF00563">
    <property type="entry name" value="EAL"/>
    <property type="match status" value="1"/>
</dbReference>
<keyword evidence="1" id="KW-1133">Transmembrane helix</keyword>
<dbReference type="InterPro" id="IPR029016">
    <property type="entry name" value="GAF-like_dom_sf"/>
</dbReference>
<dbReference type="SMART" id="SM00065">
    <property type="entry name" value="GAF"/>
    <property type="match status" value="1"/>
</dbReference>
<feature type="transmembrane region" description="Helical" evidence="1">
    <location>
        <begin position="56"/>
        <end position="76"/>
    </location>
</feature>
<dbReference type="InterPro" id="IPR005330">
    <property type="entry name" value="MHYT_dom"/>
</dbReference>
<dbReference type="GO" id="GO:0003824">
    <property type="term" value="F:catalytic activity"/>
    <property type="evidence" value="ECO:0007669"/>
    <property type="project" value="UniProtKB-ARBA"/>
</dbReference>
<evidence type="ECO:0000259" key="6">
    <source>
        <dbReference type="PROSITE" id="PS50924"/>
    </source>
</evidence>
<dbReference type="AlphaFoldDB" id="A0A8D5JLB8"/>
<dbReference type="SMART" id="SM00267">
    <property type="entry name" value="GGDEF"/>
    <property type="match status" value="1"/>
</dbReference>
<dbReference type="PANTHER" id="PTHR44757">
    <property type="entry name" value="DIGUANYLATE CYCLASE DGCP"/>
    <property type="match status" value="1"/>
</dbReference>
<dbReference type="PROSITE" id="PS50924">
    <property type="entry name" value="MHYT"/>
    <property type="match status" value="1"/>
</dbReference>
<evidence type="ECO:0000259" key="3">
    <source>
        <dbReference type="PROSITE" id="PS50113"/>
    </source>
</evidence>
<reference evidence="7" key="1">
    <citation type="journal article" date="2021" name="Arch. Microbiol.">
        <title>Methyloradius palustris gen. nov., sp. nov., a methanol-oxidizing bacterium isolated from snow.</title>
        <authorList>
            <person name="Miyadera T."/>
            <person name="Kojima H."/>
            <person name="Fukui M."/>
        </authorList>
    </citation>
    <scope>NUCLEOTIDE SEQUENCE</scope>
    <source>
        <strain evidence="7">Zm11</strain>
    </source>
</reference>
<dbReference type="Pfam" id="PF13426">
    <property type="entry name" value="PAS_9"/>
    <property type="match status" value="1"/>
</dbReference>
<keyword evidence="8" id="KW-1185">Reference proteome</keyword>
<dbReference type="Gene3D" id="3.30.70.270">
    <property type="match status" value="1"/>
</dbReference>
<dbReference type="InterPro" id="IPR052155">
    <property type="entry name" value="Biofilm_reg_signaling"/>
</dbReference>
<feature type="domain" description="EAL" evidence="4">
    <location>
        <begin position="854"/>
        <end position="1109"/>
    </location>
</feature>
<evidence type="ECO:0000256" key="1">
    <source>
        <dbReference type="PROSITE-ProRule" id="PRU00244"/>
    </source>
</evidence>
<dbReference type="Gene3D" id="3.20.20.450">
    <property type="entry name" value="EAL domain"/>
    <property type="match status" value="1"/>
</dbReference>
<dbReference type="InterPro" id="IPR000014">
    <property type="entry name" value="PAS"/>
</dbReference>
<dbReference type="Gene3D" id="3.30.450.40">
    <property type="match status" value="1"/>
</dbReference>
<feature type="transmembrane region" description="Helical" evidence="1">
    <location>
        <begin position="96"/>
        <end position="117"/>
    </location>
</feature>
<feature type="domain" description="MHYT" evidence="6">
    <location>
        <begin position="24"/>
        <end position="215"/>
    </location>
</feature>
<dbReference type="RefSeq" id="WP_221765215.1">
    <property type="nucleotide sequence ID" value="NZ_AP024110.1"/>
</dbReference>
<dbReference type="InterPro" id="IPR000160">
    <property type="entry name" value="GGDEF_dom"/>
</dbReference>
<dbReference type="InterPro" id="IPR000700">
    <property type="entry name" value="PAS-assoc_C"/>
</dbReference>
<dbReference type="Pfam" id="PF08447">
    <property type="entry name" value="PAS_3"/>
    <property type="match status" value="1"/>
</dbReference>
<dbReference type="SUPFAM" id="SSF55073">
    <property type="entry name" value="Nucleotide cyclase"/>
    <property type="match status" value="1"/>
</dbReference>
<dbReference type="NCBIfam" id="TIGR00229">
    <property type="entry name" value="sensory_box"/>
    <property type="match status" value="2"/>
</dbReference>
<feature type="transmembrane region" description="Helical" evidence="1">
    <location>
        <begin position="124"/>
        <end position="147"/>
    </location>
</feature>
<dbReference type="CDD" id="cd01948">
    <property type="entry name" value="EAL"/>
    <property type="match status" value="1"/>
</dbReference>
<dbReference type="SMART" id="SM00091">
    <property type="entry name" value="PAS"/>
    <property type="match status" value="2"/>
</dbReference>
<dbReference type="InterPro" id="IPR043128">
    <property type="entry name" value="Rev_trsase/Diguanyl_cyclase"/>
</dbReference>
<dbReference type="Pfam" id="PF03707">
    <property type="entry name" value="MHYT"/>
    <property type="match status" value="2"/>
</dbReference>
<accession>A0A8D5JLB8</accession>
<keyword evidence="1" id="KW-0812">Transmembrane</keyword>
<evidence type="ECO:0000313" key="7">
    <source>
        <dbReference type="EMBL" id="BCM24715.1"/>
    </source>
</evidence>
<feature type="domain" description="PAC" evidence="3">
    <location>
        <begin position="339"/>
        <end position="392"/>
    </location>
</feature>
<feature type="domain" description="PAC" evidence="3">
    <location>
        <begin position="628"/>
        <end position="680"/>
    </location>
</feature>
<dbReference type="Pfam" id="PF13185">
    <property type="entry name" value="GAF_2"/>
    <property type="match status" value="1"/>
</dbReference>
<feature type="domain" description="GGDEF" evidence="5">
    <location>
        <begin position="712"/>
        <end position="845"/>
    </location>
</feature>
<dbReference type="Proteomes" id="UP000826722">
    <property type="component" value="Chromosome"/>
</dbReference>
<dbReference type="SMART" id="SM00052">
    <property type="entry name" value="EAL"/>
    <property type="match status" value="1"/>
</dbReference>
<dbReference type="InterPro" id="IPR029787">
    <property type="entry name" value="Nucleotide_cyclase"/>
</dbReference>
<dbReference type="InterPro" id="IPR035919">
    <property type="entry name" value="EAL_sf"/>
</dbReference>
<dbReference type="PROSITE" id="PS50883">
    <property type="entry name" value="EAL"/>
    <property type="match status" value="1"/>
</dbReference>
<feature type="transmembrane region" description="Helical" evidence="1">
    <location>
        <begin position="20"/>
        <end position="44"/>
    </location>
</feature>
<dbReference type="SMART" id="SM00086">
    <property type="entry name" value="PAC"/>
    <property type="match status" value="2"/>
</dbReference>
<sequence length="1111" mass="123120">MKLSDFVHFSTDIADTGTLYAVSIQPVLVCISILVAVIGVYMALKVIPRIQIAETKAFKVFWILVGALTMGISVWSMHFTGMLALKLPCGVSYEPLTTLASMIPAVLASAVALVFIARKNSSNLSLFGSSTLLGAGIGAMHYSGMAAMRLPGYVSYNPYLFSLSIVVAILLAFIALECRARLSNFAKSRDLVAALIMGAAISGMHYTATSAAYFIKSDIPLPARLDYLSTTYLAVIVIMVLLLLAALIVTSVTAYRYMSIAKREERWRFALEAVDHAVWDWNIAIDEVTYSNQLAEKYGIPSSRLKNPVDSIKAFIHPDDYQNTIQKMQDYVAGNIGTYEAEYRSKVNSGEYLWVLSRGMVIDRNEDGKPTRIVGTHTDITQKRRAQMRETARNHILELLANGAPLNNILQVLVNSVEQQNPDMICSIILIDHTGLHMRTAAAPSLPAFYSQAIDGLAIGVGVGCCGTACYTGERVIAENIQTHPYWENYKEIGKKANLGACWSEPIKSATGKVLGSFAIYHHEPSTPKEADIQLIEQNANLAGIAIEKTLAKEQLELASLVYQNASEGMLVTDANKNIVAINAAFTEITGYSEDITLGENPRILSSGKHDAAFFDKINAALKANGRWKGELWNRHKNGQEYLILMSIDIIHDSQGNIERYVSLFSDITEKKKSEELIWQQANFDTLTQLPNRRLFREKMEHEIIRSQRDGLPMAILFIDLDRFKEVNDTLGHGMGDILLIEAAKRIKNAVRESDTVARLGGDEFTIILSDLHDHTNVERIAHNILHSLSQPFALSDDMSYVSGSIGITFYPDDATDIDNLLKNADQAMYAAKENGRNRFHYFTADMQKSAQSRIRLANDLRVALARNELLLHYQPIVELATGNIFKAEALIRWQHPKHGLISPAEFIPIAEDTGLIVEIGDWVFAEAAKQAALWRALHDPEFQISINKSPVQFRNNGETSVDWIAQLIELDLPGQGIVVEITEGLLLDAASDVTTRLLQYRDAGIQVAIDDFGTGYSSLSYLKKFDIDYLKIDQSFVRNLKLNSNDMALCEAIIVMAHKLGIKVIAEGIETEDQRKLLIQAGCDFGQGYLFSRPVIASSFDALLLNNMDA</sequence>
<dbReference type="InterPro" id="IPR035965">
    <property type="entry name" value="PAS-like_dom_sf"/>
</dbReference>
<gene>
    <name evidence="7" type="ORF">ZMTM_09740</name>
</gene>
<dbReference type="NCBIfam" id="TIGR00254">
    <property type="entry name" value="GGDEF"/>
    <property type="match status" value="1"/>
</dbReference>
<feature type="domain" description="PAS" evidence="2">
    <location>
        <begin position="555"/>
        <end position="601"/>
    </location>
</feature>
<dbReference type="CDD" id="cd00130">
    <property type="entry name" value="PAS"/>
    <property type="match status" value="2"/>
</dbReference>
<dbReference type="InterPro" id="IPR001610">
    <property type="entry name" value="PAC"/>
</dbReference>
<evidence type="ECO:0000259" key="4">
    <source>
        <dbReference type="PROSITE" id="PS50883"/>
    </source>
</evidence>
<dbReference type="FunFam" id="3.30.70.270:FF:000001">
    <property type="entry name" value="Diguanylate cyclase domain protein"/>
    <property type="match status" value="1"/>
</dbReference>
<dbReference type="CDD" id="cd01949">
    <property type="entry name" value="GGDEF"/>
    <property type="match status" value="1"/>
</dbReference>
<dbReference type="Gene3D" id="3.30.450.20">
    <property type="entry name" value="PAS domain"/>
    <property type="match status" value="2"/>
</dbReference>